<dbReference type="PANTHER" id="PTHR21666:SF289">
    <property type="entry name" value="L-ALA--D-GLU ENDOPEPTIDASE"/>
    <property type="match status" value="1"/>
</dbReference>
<dbReference type="InterPro" id="IPR011055">
    <property type="entry name" value="Dup_hybrid_motif"/>
</dbReference>
<dbReference type="Proteomes" id="UP000239867">
    <property type="component" value="Chromosome"/>
</dbReference>
<protein>
    <submittedName>
        <fullName evidence="4">Peptidase M23</fullName>
    </submittedName>
</protein>
<keyword evidence="2" id="KW-0812">Transmembrane</keyword>
<dbReference type="KEGG" id="deo:CAY53_01930"/>
<evidence type="ECO:0000256" key="2">
    <source>
        <dbReference type="SAM" id="Phobius"/>
    </source>
</evidence>
<dbReference type="PANTHER" id="PTHR21666">
    <property type="entry name" value="PEPTIDASE-RELATED"/>
    <property type="match status" value="1"/>
</dbReference>
<dbReference type="OrthoDB" id="9765786at2"/>
<keyword evidence="2" id="KW-1133">Transmembrane helix</keyword>
<dbReference type="CDD" id="cd12797">
    <property type="entry name" value="M23_peptidase"/>
    <property type="match status" value="1"/>
</dbReference>
<organism evidence="4 5">
    <name type="scientific">Desulfobulbus oralis</name>
    <dbReference type="NCBI Taxonomy" id="1986146"/>
    <lineage>
        <taxon>Bacteria</taxon>
        <taxon>Pseudomonadati</taxon>
        <taxon>Thermodesulfobacteriota</taxon>
        <taxon>Desulfobulbia</taxon>
        <taxon>Desulfobulbales</taxon>
        <taxon>Desulfobulbaceae</taxon>
        <taxon>Desulfobulbus</taxon>
    </lineage>
</organism>
<feature type="transmembrane region" description="Helical" evidence="2">
    <location>
        <begin position="20"/>
        <end position="38"/>
    </location>
</feature>
<keyword evidence="5" id="KW-1185">Reference proteome</keyword>
<dbReference type="SUPFAM" id="SSF51261">
    <property type="entry name" value="Duplicated hybrid motif"/>
    <property type="match status" value="1"/>
</dbReference>
<accession>A0A2L1GL45</accession>
<reference evidence="4 5" key="1">
    <citation type="journal article" date="2018" name="MBio">
        <title>Insights into the evolution of host association through the isolation and characterization of a novel human periodontal pathobiont, Desulfobulbus oralis.</title>
        <authorList>
            <person name="Cross K.L."/>
            <person name="Chirania P."/>
            <person name="Xiong W."/>
            <person name="Beall C.J."/>
            <person name="Elkins J.G."/>
            <person name="Giannone R.J."/>
            <person name="Griffen A.L."/>
            <person name="Guss A.M."/>
            <person name="Hettich R.L."/>
            <person name="Joshi S.S."/>
            <person name="Mokrzan E.M."/>
            <person name="Martin R.K."/>
            <person name="Zhulin I.B."/>
            <person name="Leys E.J."/>
            <person name="Podar M."/>
        </authorList>
    </citation>
    <scope>NUCLEOTIDE SEQUENCE [LARGE SCALE GENOMIC DNA]</scope>
    <source>
        <strain evidence="4 5">ORNL</strain>
    </source>
</reference>
<keyword evidence="1" id="KW-0732">Signal</keyword>
<dbReference type="Gene3D" id="2.70.70.10">
    <property type="entry name" value="Glucose Permease (Domain IIA)"/>
    <property type="match status" value="1"/>
</dbReference>
<sequence>MAKHRRYGAAPGGFLRGIFYKILILITVAALVAAWFAFEIEKPGLELESKPALLGGHVEVPLRASDQKSGLSLVSVRLKQGETDKTFFLKTFPRQSWFNNAGPRAFSARVSLDVGEAGFREGPAELVIEARDQSLMGFFRGNSQTITLPVTVDTTPPLVRMKTSKIYLQPGGSAALIYTVSEQPVRHGVMLDDHFFPGQPTKKPDTYIAYFALPWDAKAVGSASVCAWDAAGNRAQTNFIATFRPLKKKQDTITLSDAFLQWKLPEFKQHYPEMQGDLLTQYLYVNGEVRRQNEARVAELCAVTASEQLWQGHFMRMPGAIRATFADQRTYLYQGRVVDAQTHLGVDIASVAQADVRAANRGKVVLAENLGIFGNVVMLDHGQGLFSLYAHLTSIDTQVGAMLEQNQLLGHSGMTGMAGGDHLHYAMLVHGVFVTPVEWWDQRWIDINIRPLLNE</sequence>
<dbReference type="InterPro" id="IPR016047">
    <property type="entry name" value="M23ase_b-sheet_dom"/>
</dbReference>
<dbReference type="Pfam" id="PF01551">
    <property type="entry name" value="Peptidase_M23"/>
    <property type="match status" value="1"/>
</dbReference>
<feature type="domain" description="M23ase beta-sheet core" evidence="3">
    <location>
        <begin position="342"/>
        <end position="436"/>
    </location>
</feature>
<proteinExistence type="predicted"/>
<evidence type="ECO:0000259" key="3">
    <source>
        <dbReference type="Pfam" id="PF01551"/>
    </source>
</evidence>
<keyword evidence="2" id="KW-0472">Membrane</keyword>
<dbReference type="InterPro" id="IPR050570">
    <property type="entry name" value="Cell_wall_metabolism_enzyme"/>
</dbReference>
<gene>
    <name evidence="4" type="ORF">CAY53_01930</name>
</gene>
<dbReference type="EMBL" id="CP021255">
    <property type="protein sequence ID" value="AVD70393.1"/>
    <property type="molecule type" value="Genomic_DNA"/>
</dbReference>
<evidence type="ECO:0000313" key="5">
    <source>
        <dbReference type="Proteomes" id="UP000239867"/>
    </source>
</evidence>
<name>A0A2L1GL45_9BACT</name>
<dbReference type="AlphaFoldDB" id="A0A2L1GL45"/>
<dbReference type="RefSeq" id="WP_104935704.1">
    <property type="nucleotide sequence ID" value="NZ_CP021255.1"/>
</dbReference>
<evidence type="ECO:0000313" key="4">
    <source>
        <dbReference type="EMBL" id="AVD70393.1"/>
    </source>
</evidence>
<evidence type="ECO:0000256" key="1">
    <source>
        <dbReference type="ARBA" id="ARBA00022729"/>
    </source>
</evidence>
<dbReference type="GO" id="GO:0004222">
    <property type="term" value="F:metalloendopeptidase activity"/>
    <property type="evidence" value="ECO:0007669"/>
    <property type="project" value="TreeGrafter"/>
</dbReference>